<comment type="caution">
    <text evidence="1">The sequence shown here is derived from an EMBL/GenBank/DDBJ whole genome shotgun (WGS) entry which is preliminary data.</text>
</comment>
<evidence type="ECO:0000313" key="2">
    <source>
        <dbReference type="Proteomes" id="UP001228044"/>
    </source>
</evidence>
<dbReference type="Proteomes" id="UP001228044">
    <property type="component" value="Unassembled WGS sequence"/>
</dbReference>
<protein>
    <submittedName>
        <fullName evidence="1">Uncharacterized protein</fullName>
    </submittedName>
</protein>
<proteinExistence type="predicted"/>
<accession>A0ABT8DQ66</accession>
<sequence>MFDIATGSMLLIALSALPIAALSGWVWHQVLRAGSDEEEVAPDERLLSAIVGHRMAAQPPQGP</sequence>
<reference evidence="1 2" key="1">
    <citation type="submission" date="2023-06" db="EMBL/GenBank/DDBJ databases">
        <title>Pelomonas sp. PFR6 16S ribosomal RNA gene Genome sequencing and assembly.</title>
        <authorList>
            <person name="Woo H."/>
        </authorList>
    </citation>
    <scope>NUCLEOTIDE SEQUENCE [LARGE SCALE GENOMIC DNA]</scope>
    <source>
        <strain evidence="1 2">PFR6</strain>
    </source>
</reference>
<name>A0ABT8DQ66_9BURK</name>
<organism evidence="1 2">
    <name type="scientific">Roseateles violae</name>
    <dbReference type="NCBI Taxonomy" id="3058042"/>
    <lineage>
        <taxon>Bacteria</taxon>
        <taxon>Pseudomonadati</taxon>
        <taxon>Pseudomonadota</taxon>
        <taxon>Betaproteobacteria</taxon>
        <taxon>Burkholderiales</taxon>
        <taxon>Sphaerotilaceae</taxon>
        <taxon>Roseateles</taxon>
    </lineage>
</organism>
<dbReference type="RefSeq" id="WP_290358783.1">
    <property type="nucleotide sequence ID" value="NZ_JAUHHC010000002.1"/>
</dbReference>
<dbReference type="EMBL" id="JAUHHC010000002">
    <property type="protein sequence ID" value="MDN3920487.1"/>
    <property type="molecule type" value="Genomic_DNA"/>
</dbReference>
<keyword evidence="2" id="KW-1185">Reference proteome</keyword>
<evidence type="ECO:0000313" key="1">
    <source>
        <dbReference type="EMBL" id="MDN3920487.1"/>
    </source>
</evidence>
<gene>
    <name evidence="1" type="ORF">QWJ38_09380</name>
</gene>